<dbReference type="GO" id="GO:0005737">
    <property type="term" value="C:cytoplasm"/>
    <property type="evidence" value="ECO:0007669"/>
    <property type="project" value="UniProtKB-SubCell"/>
</dbReference>
<keyword evidence="2" id="KW-0963">Cytoplasm</keyword>
<keyword evidence="3" id="KW-0677">Repeat</keyword>
<comment type="subcellular location">
    <subcellularLocation>
        <location evidence="1">Cytoplasm</location>
    </subcellularLocation>
</comment>
<dbReference type="PANTHER" id="PTHR46227:SF2">
    <property type="entry name" value="FI03335P"/>
    <property type="match status" value="1"/>
</dbReference>
<dbReference type="InterPro" id="IPR036034">
    <property type="entry name" value="PDZ_sf"/>
</dbReference>
<dbReference type="InterPro" id="IPR043545">
    <property type="entry name" value="GRIP1/2"/>
</dbReference>
<dbReference type="SUPFAM" id="SSF50156">
    <property type="entry name" value="PDZ domain-like"/>
    <property type="match status" value="1"/>
</dbReference>
<dbReference type="PANTHER" id="PTHR46227">
    <property type="entry name" value="GLUTAMATE RECEPTOR-INTERACTING PROTEIN GRIP"/>
    <property type="match status" value="1"/>
</dbReference>
<evidence type="ECO:0000313" key="4">
    <source>
        <dbReference type="Proteomes" id="UP000887564"/>
    </source>
</evidence>
<sequence>MHGSMSTVPSGQVCHCETMEVVLQSYAKVGRFRCGVLQVGDRVLTINDWYTANGTIDEANRLMRHSSSPLTLTVEFDVIESLLPPNGILNVKLAKRGNNLGIIARGETDGRKGEPVIISDIRTGSVAQRFAHFSLPHFPTNAPPFYVCLKVVIGEVAAFLLQLSSFFYVT</sequence>
<dbReference type="WBParaSite" id="PEQ_0000709601-mRNA-1">
    <property type="protein sequence ID" value="PEQ_0000709601-mRNA-1"/>
    <property type="gene ID" value="PEQ_0000709601"/>
</dbReference>
<dbReference type="Gene3D" id="2.30.42.10">
    <property type="match status" value="1"/>
</dbReference>
<keyword evidence="4" id="KW-1185">Reference proteome</keyword>
<organism evidence="4 5">
    <name type="scientific">Parascaris equorum</name>
    <name type="common">Equine roundworm</name>
    <dbReference type="NCBI Taxonomy" id="6256"/>
    <lineage>
        <taxon>Eukaryota</taxon>
        <taxon>Metazoa</taxon>
        <taxon>Ecdysozoa</taxon>
        <taxon>Nematoda</taxon>
        <taxon>Chromadorea</taxon>
        <taxon>Rhabditida</taxon>
        <taxon>Spirurina</taxon>
        <taxon>Ascaridomorpha</taxon>
        <taxon>Ascaridoidea</taxon>
        <taxon>Ascarididae</taxon>
        <taxon>Parascaris</taxon>
    </lineage>
</organism>
<reference evidence="5" key="1">
    <citation type="submission" date="2022-11" db="UniProtKB">
        <authorList>
            <consortium name="WormBaseParasite"/>
        </authorList>
    </citation>
    <scope>IDENTIFICATION</scope>
</reference>
<evidence type="ECO:0000256" key="1">
    <source>
        <dbReference type="ARBA" id="ARBA00004496"/>
    </source>
</evidence>
<dbReference type="Proteomes" id="UP000887564">
    <property type="component" value="Unplaced"/>
</dbReference>
<evidence type="ECO:0000256" key="3">
    <source>
        <dbReference type="ARBA" id="ARBA00022737"/>
    </source>
</evidence>
<protein>
    <submittedName>
        <fullName evidence="5">PDZ domain-containing protein</fullName>
    </submittedName>
</protein>
<accession>A0A914RLD0</accession>
<dbReference type="AlphaFoldDB" id="A0A914RLD0"/>
<dbReference type="GO" id="GO:0098887">
    <property type="term" value="P:neurotransmitter receptor transport, endosome to postsynaptic membrane"/>
    <property type="evidence" value="ECO:0007669"/>
    <property type="project" value="TreeGrafter"/>
</dbReference>
<name>A0A914RLD0_PAREQ</name>
<evidence type="ECO:0000256" key="2">
    <source>
        <dbReference type="ARBA" id="ARBA00022490"/>
    </source>
</evidence>
<evidence type="ECO:0000313" key="5">
    <source>
        <dbReference type="WBParaSite" id="PEQ_0000709601-mRNA-1"/>
    </source>
</evidence>
<proteinExistence type="predicted"/>